<feature type="signal peptide" evidence="1">
    <location>
        <begin position="1"/>
        <end position="19"/>
    </location>
</feature>
<dbReference type="PANTHER" id="PTHR33987">
    <property type="entry name" value="CALCINEURIN-LIKE METALLO-PHOSPHOESTERASE SUPERFAMILY PROTEIN"/>
    <property type="match status" value="1"/>
</dbReference>
<dbReference type="InterPro" id="IPR056702">
    <property type="entry name" value="DUF7800"/>
</dbReference>
<dbReference type="EMBL" id="FOFB01000014">
    <property type="protein sequence ID" value="SEQ72101.1"/>
    <property type="molecule type" value="Genomic_DNA"/>
</dbReference>
<organism evidence="4 5">
    <name type="scientific">Neolewinella agarilytica</name>
    <dbReference type="NCBI Taxonomy" id="478744"/>
    <lineage>
        <taxon>Bacteria</taxon>
        <taxon>Pseudomonadati</taxon>
        <taxon>Bacteroidota</taxon>
        <taxon>Saprospiria</taxon>
        <taxon>Saprospirales</taxon>
        <taxon>Lewinellaceae</taxon>
        <taxon>Neolewinella</taxon>
    </lineage>
</organism>
<sequence length="443" mass="50523">MRTVFTLLFSALLCTSVRAQQELLQSGPMLGYCEQMEVLIWVQTKAPANVRVEYTDDKGVTFTTNEVATRAGNAFTAELIADRVQPGAHYNYKVLINDKALSLPYPTEFTAQPIWRWRTDPPDFRVALGSCTYINEPAYDRPGDGYGSEYEIFTSINQAKPELMIWLGDNMYLREPDWYTKTGYHHRFTHTRSLPEMQPLLARTHHYATWDDHDYGPNNSDRTWVQRELAKETFDAFWGNLTSGLPASKQATGFAGITSTFRYNDTDFFLLDNRSFRTPNDQKRADNKTLLGKAQLEWLIESLIFSDSPWKMVCVGGQVLSDSGRGESYQNLAPDELDYLLRRITEENISGVVFLTGDRHHTEMSSLKLDNGKMIYDITISSLTAGTGSSRNEVNSRRMEGTLAVEHNFGILSFSGPLKERKLEIETFDTEGKSIWKRTLTRK</sequence>
<dbReference type="InterPro" id="IPR038607">
    <property type="entry name" value="PhoD-like_sf"/>
</dbReference>
<dbReference type="RefSeq" id="WP_090169495.1">
    <property type="nucleotide sequence ID" value="NZ_FOFB01000014.1"/>
</dbReference>
<dbReference type="CDD" id="cd07389">
    <property type="entry name" value="MPP_PhoD"/>
    <property type="match status" value="1"/>
</dbReference>
<dbReference type="AlphaFoldDB" id="A0A1H9IBJ5"/>
<proteinExistence type="predicted"/>
<keyword evidence="1" id="KW-0732">Signal</keyword>
<evidence type="ECO:0000259" key="2">
    <source>
        <dbReference type="Pfam" id="PF09423"/>
    </source>
</evidence>
<feature type="domain" description="PhoD-like phosphatase metallophosphatase" evidence="2">
    <location>
        <begin position="149"/>
        <end position="401"/>
    </location>
</feature>
<gene>
    <name evidence="4" type="ORF">SAMN05444359_114134</name>
</gene>
<name>A0A1H9IBJ5_9BACT</name>
<dbReference type="InterPro" id="IPR029052">
    <property type="entry name" value="Metallo-depent_PP-like"/>
</dbReference>
<dbReference type="InterPro" id="IPR018946">
    <property type="entry name" value="PhoD-like_MPP"/>
</dbReference>
<dbReference type="STRING" id="478744.SAMN05444359_114134"/>
<dbReference type="PANTHER" id="PTHR33987:SF1">
    <property type="entry name" value="CALCINEURIN-LIKE METALLO-PHOSPHOESTERASE SUPERFAMILY PROTEIN"/>
    <property type="match status" value="1"/>
</dbReference>
<reference evidence="5" key="1">
    <citation type="submission" date="2016-10" db="EMBL/GenBank/DDBJ databases">
        <authorList>
            <person name="Varghese N."/>
            <person name="Submissions S."/>
        </authorList>
    </citation>
    <scope>NUCLEOTIDE SEQUENCE [LARGE SCALE GENOMIC DNA]</scope>
    <source>
        <strain evidence="5">DSM 24740</strain>
    </source>
</reference>
<dbReference type="Pfam" id="PF25077">
    <property type="entry name" value="DUF7800"/>
    <property type="match status" value="1"/>
</dbReference>
<evidence type="ECO:0000259" key="3">
    <source>
        <dbReference type="Pfam" id="PF25077"/>
    </source>
</evidence>
<evidence type="ECO:0000313" key="5">
    <source>
        <dbReference type="Proteomes" id="UP000199021"/>
    </source>
</evidence>
<dbReference type="InParanoid" id="A0A1H9IBJ5"/>
<feature type="chain" id="PRO_5011548610" evidence="1">
    <location>
        <begin position="20"/>
        <end position="443"/>
    </location>
</feature>
<evidence type="ECO:0000313" key="4">
    <source>
        <dbReference type="EMBL" id="SEQ72101.1"/>
    </source>
</evidence>
<dbReference type="SUPFAM" id="SSF56300">
    <property type="entry name" value="Metallo-dependent phosphatases"/>
    <property type="match status" value="1"/>
</dbReference>
<dbReference type="Proteomes" id="UP000199021">
    <property type="component" value="Unassembled WGS sequence"/>
</dbReference>
<dbReference type="Pfam" id="PF09423">
    <property type="entry name" value="PhoD"/>
    <property type="match status" value="1"/>
</dbReference>
<keyword evidence="5" id="KW-1185">Reference proteome</keyword>
<evidence type="ECO:0000256" key="1">
    <source>
        <dbReference type="SAM" id="SignalP"/>
    </source>
</evidence>
<feature type="domain" description="DUF7800" evidence="3">
    <location>
        <begin position="24"/>
        <end position="111"/>
    </location>
</feature>
<dbReference type="Gene3D" id="3.60.21.70">
    <property type="entry name" value="PhoD-like phosphatase"/>
    <property type="match status" value="1"/>
</dbReference>
<protein>
    <submittedName>
        <fullName evidence="4">Alkaline phosphatase D</fullName>
    </submittedName>
</protein>
<accession>A0A1H9IBJ5</accession>
<dbReference type="OrthoDB" id="9763616at2"/>